<proteinExistence type="predicted"/>
<evidence type="ECO:0008006" key="3">
    <source>
        <dbReference type="Google" id="ProtNLM"/>
    </source>
</evidence>
<accession>A0ABR2L624</accession>
<evidence type="ECO:0000313" key="2">
    <source>
        <dbReference type="Proteomes" id="UP001470230"/>
    </source>
</evidence>
<protein>
    <recommendedName>
        <fullName evidence="3">Exportin-T</fullName>
    </recommendedName>
</protein>
<comment type="caution">
    <text evidence="1">The sequence shown here is derived from an EMBL/GenBank/DDBJ whole genome shotgun (WGS) entry which is preliminary data.</text>
</comment>
<name>A0ABR2L624_9EUKA</name>
<reference evidence="1 2" key="1">
    <citation type="submission" date="2024-04" db="EMBL/GenBank/DDBJ databases">
        <title>Tritrichomonas musculus Genome.</title>
        <authorList>
            <person name="Alves-Ferreira E."/>
            <person name="Grigg M."/>
            <person name="Lorenzi H."/>
            <person name="Galac M."/>
        </authorList>
    </citation>
    <scope>NUCLEOTIDE SEQUENCE [LARGE SCALE GENOMIC DNA]</scope>
    <source>
        <strain evidence="1 2">EAF2021</strain>
    </source>
</reference>
<dbReference type="SUPFAM" id="SSF48371">
    <property type="entry name" value="ARM repeat"/>
    <property type="match status" value="1"/>
</dbReference>
<gene>
    <name evidence="1" type="ORF">M9Y10_001075</name>
</gene>
<dbReference type="EMBL" id="JAPFFF010000001">
    <property type="protein sequence ID" value="KAK8898783.1"/>
    <property type="molecule type" value="Genomic_DNA"/>
</dbReference>
<dbReference type="Proteomes" id="UP001470230">
    <property type="component" value="Unassembled WGS sequence"/>
</dbReference>
<organism evidence="1 2">
    <name type="scientific">Tritrichomonas musculus</name>
    <dbReference type="NCBI Taxonomy" id="1915356"/>
    <lineage>
        <taxon>Eukaryota</taxon>
        <taxon>Metamonada</taxon>
        <taxon>Parabasalia</taxon>
        <taxon>Tritrichomonadida</taxon>
        <taxon>Tritrichomonadidae</taxon>
        <taxon>Tritrichomonas</taxon>
    </lineage>
</organism>
<evidence type="ECO:0000313" key="1">
    <source>
        <dbReference type="EMBL" id="KAK8898783.1"/>
    </source>
</evidence>
<keyword evidence="2" id="KW-1185">Reference proteome</keyword>
<dbReference type="InterPro" id="IPR016024">
    <property type="entry name" value="ARM-type_fold"/>
</dbReference>
<sequence>MDEEKLVHMLNSIQSNQNEISPELINEYNQVIINFQLSQEGLVWLIANFPNFQSGSLIIYALSTFRIWINSNWELLNEEIINNLKILLFPQAKLTNSSIDSIQASVQVSLFNHLYPEPWQSFWQDLLSLNQKIILNFLQGFVNQDFEIIRRFSFQMQNDNSETSVVQFVISNLENGVDDAFPILTQMLEWIDPTPVLQSSVISLIQQDLSSSTAFISNCSDLESDESKRLFHENINKLDCVIKLLNGIVKTSIEPSVLNNLLTQLNIIEKMMFICQNPLFENVMGSACSLISSCADIYMGTPDAPQYYQLSLLLLSHPSTEVANPIIFFINNFTETSGPEIAQSSFQALSSRFMQYFEMRPDDIDDFADSILKTIDNIIHKNEGILDAYLSNFLNSNGSLSSNDLLNLAAMFNIIIFTVQNYIHFEKRNDIAIKFSVPLLQELSPPYDDHAYYAVSSYMTFLSRVAAQFHSKDSNQEYLNSFPPVSIFQVMFVSLLNNLIIPYDEDSIFKKEKFISIANSFTKTDIFNQFIQVNAEQIIGLVKIGDFEIIKLASEMLKKFEYAERTNIFTSCMELMISLLANNDVKLNQKNVIHLMLILIQNQAGAQNSSEINVEMVQVIMPYMDKILPIASNNGEIMIVFLDTLYKAFGASGLPSFLSIINNGIIIDMEGLAKACKISLLYIKNATDISWINDCINKIFGSIGQLIQGVSNWFDISEETRQAINLISSFYELLAFSSKFLSNELNNQLLSFTESMFPILFKLVGKGPICQSIKYLHSLVVSPSLQNDANFLIQFMVGIFVPLTFQVFTDKDFQLDNGEWRQTIYSILRFHQILMKTVQEAMVQKVSEVFNQFPQSEKTSQALSKYIELLQGDDIISSYKFVQEILRYLQQVLYNS</sequence>